<feature type="transmembrane region" description="Helical" evidence="5">
    <location>
        <begin position="49"/>
        <end position="71"/>
    </location>
</feature>
<evidence type="ECO:0000256" key="2">
    <source>
        <dbReference type="ARBA" id="ARBA00022692"/>
    </source>
</evidence>
<dbReference type="Proteomes" id="UP001501578">
    <property type="component" value="Unassembled WGS sequence"/>
</dbReference>
<dbReference type="PANTHER" id="PTHR23514:SF13">
    <property type="entry name" value="INNER MEMBRANE PROTEIN YBJJ"/>
    <property type="match status" value="1"/>
</dbReference>
<evidence type="ECO:0000256" key="3">
    <source>
        <dbReference type="ARBA" id="ARBA00022989"/>
    </source>
</evidence>
<feature type="transmembrane region" description="Helical" evidence="5">
    <location>
        <begin position="305"/>
        <end position="329"/>
    </location>
</feature>
<dbReference type="Pfam" id="PF07690">
    <property type="entry name" value="MFS_1"/>
    <property type="match status" value="1"/>
</dbReference>
<keyword evidence="7" id="KW-1185">Reference proteome</keyword>
<feature type="transmembrane region" description="Helical" evidence="5">
    <location>
        <begin position="219"/>
        <end position="237"/>
    </location>
</feature>
<proteinExistence type="predicted"/>
<accession>A0ABN1QS15</accession>
<feature type="transmembrane region" description="Helical" evidence="5">
    <location>
        <begin position="12"/>
        <end position="29"/>
    </location>
</feature>
<evidence type="ECO:0000313" key="7">
    <source>
        <dbReference type="Proteomes" id="UP001501578"/>
    </source>
</evidence>
<comment type="caution">
    <text evidence="6">The sequence shown here is derived from an EMBL/GenBank/DDBJ whole genome shotgun (WGS) entry which is preliminary data.</text>
</comment>
<feature type="transmembrane region" description="Helical" evidence="5">
    <location>
        <begin position="282"/>
        <end position="299"/>
    </location>
</feature>
<organism evidence="6 7">
    <name type="scientific">Nonomuraea longicatena</name>
    <dbReference type="NCBI Taxonomy" id="83682"/>
    <lineage>
        <taxon>Bacteria</taxon>
        <taxon>Bacillati</taxon>
        <taxon>Actinomycetota</taxon>
        <taxon>Actinomycetes</taxon>
        <taxon>Streptosporangiales</taxon>
        <taxon>Streptosporangiaceae</taxon>
        <taxon>Nonomuraea</taxon>
    </lineage>
</organism>
<keyword evidence="2 5" id="KW-0812">Transmembrane</keyword>
<dbReference type="InterPro" id="IPR051788">
    <property type="entry name" value="MFS_Transporter"/>
</dbReference>
<gene>
    <name evidence="6" type="ORF">GCM10009560_62020</name>
</gene>
<dbReference type="SUPFAM" id="SSF103473">
    <property type="entry name" value="MFS general substrate transporter"/>
    <property type="match status" value="1"/>
</dbReference>
<sequence>MTTVRIRLTRDLPTWLIYLQLGTFATYLYTLSAALPLLREEQGVSDSVVALHGTAMAAGTLLAGPLLPWLARRYSGRAVVWIGLAGVNAGLLPVFLTSWLPATLLGYATASLFGSVALYAMMAALHRHHGPAGPAAISEANAVAVLFGMGGSYLLSVVGQSAFGWRAAMLSTPILTVVLALTLGRVHMGGRKRHPATGPATSPATGPVAGPPPGWRFHVACWAFFCVGALEFCYNLWAARLFADNTGMGAAAAATGLTAFTAGVAVGRFAGAPLALRLSTTTLLVGALGVTGVGWLVFWQSGEPLLAYTGLVISGIGVSLHFPLGLAGVMAIDPVRAPSVAPVYGGLAMGAGPFALGALSDGLGTRTAFLLVPVLIALAVGGFLAARPARSPNPAPAG</sequence>
<evidence type="ECO:0000256" key="4">
    <source>
        <dbReference type="ARBA" id="ARBA00023136"/>
    </source>
</evidence>
<reference evidence="6 7" key="1">
    <citation type="journal article" date="2019" name="Int. J. Syst. Evol. Microbiol.">
        <title>The Global Catalogue of Microorganisms (GCM) 10K type strain sequencing project: providing services to taxonomists for standard genome sequencing and annotation.</title>
        <authorList>
            <consortium name="The Broad Institute Genomics Platform"/>
            <consortium name="The Broad Institute Genome Sequencing Center for Infectious Disease"/>
            <person name="Wu L."/>
            <person name="Ma J."/>
        </authorList>
    </citation>
    <scope>NUCLEOTIDE SEQUENCE [LARGE SCALE GENOMIC DNA]</scope>
    <source>
        <strain evidence="6 7">JCM 11136</strain>
    </source>
</reference>
<feature type="transmembrane region" description="Helical" evidence="5">
    <location>
        <begin position="78"/>
        <end position="99"/>
    </location>
</feature>
<name>A0ABN1QS15_9ACTN</name>
<evidence type="ECO:0000256" key="1">
    <source>
        <dbReference type="ARBA" id="ARBA00004141"/>
    </source>
</evidence>
<dbReference type="InterPro" id="IPR011701">
    <property type="entry name" value="MFS"/>
</dbReference>
<comment type="subcellular location">
    <subcellularLocation>
        <location evidence="1">Membrane</location>
        <topology evidence="1">Multi-pass membrane protein</topology>
    </subcellularLocation>
</comment>
<dbReference type="RefSeq" id="WP_343953696.1">
    <property type="nucleotide sequence ID" value="NZ_BAAAHQ010000040.1"/>
</dbReference>
<dbReference type="Gene3D" id="1.20.1250.20">
    <property type="entry name" value="MFS general substrate transporter like domains"/>
    <property type="match status" value="2"/>
</dbReference>
<feature type="transmembrane region" description="Helical" evidence="5">
    <location>
        <begin position="366"/>
        <end position="386"/>
    </location>
</feature>
<feature type="transmembrane region" description="Helical" evidence="5">
    <location>
        <begin position="105"/>
        <end position="125"/>
    </location>
</feature>
<feature type="transmembrane region" description="Helical" evidence="5">
    <location>
        <begin position="137"/>
        <end position="157"/>
    </location>
</feature>
<feature type="transmembrane region" description="Helical" evidence="5">
    <location>
        <begin position="249"/>
        <end position="270"/>
    </location>
</feature>
<feature type="transmembrane region" description="Helical" evidence="5">
    <location>
        <begin position="163"/>
        <end position="183"/>
    </location>
</feature>
<dbReference type="InterPro" id="IPR036259">
    <property type="entry name" value="MFS_trans_sf"/>
</dbReference>
<protein>
    <recommendedName>
        <fullName evidence="8">MFS transporter</fullName>
    </recommendedName>
</protein>
<evidence type="ECO:0000256" key="5">
    <source>
        <dbReference type="SAM" id="Phobius"/>
    </source>
</evidence>
<evidence type="ECO:0008006" key="8">
    <source>
        <dbReference type="Google" id="ProtNLM"/>
    </source>
</evidence>
<dbReference type="PANTHER" id="PTHR23514">
    <property type="entry name" value="BYPASS OF STOP CODON PROTEIN 6"/>
    <property type="match status" value="1"/>
</dbReference>
<dbReference type="EMBL" id="BAAAHQ010000040">
    <property type="protein sequence ID" value="GAA0946351.1"/>
    <property type="molecule type" value="Genomic_DNA"/>
</dbReference>
<keyword evidence="4 5" id="KW-0472">Membrane</keyword>
<keyword evidence="3 5" id="KW-1133">Transmembrane helix</keyword>
<feature type="transmembrane region" description="Helical" evidence="5">
    <location>
        <begin position="341"/>
        <end position="360"/>
    </location>
</feature>
<evidence type="ECO:0000313" key="6">
    <source>
        <dbReference type="EMBL" id="GAA0946351.1"/>
    </source>
</evidence>